<dbReference type="InterPro" id="IPR053713">
    <property type="entry name" value="Bact_OM_Channel_sf"/>
</dbReference>
<dbReference type="STRING" id="990268.JCM19235_3434"/>
<reference evidence="3 4" key="1">
    <citation type="submission" date="2014-09" db="EMBL/GenBank/DDBJ databases">
        <title>Vibrio maritimus JCM 19235. (C45) whole genome shotgun sequence.</title>
        <authorList>
            <person name="Sawabe T."/>
            <person name="Meirelles P."/>
            <person name="Nakanishi M."/>
            <person name="Sayaka M."/>
            <person name="Hattori M."/>
            <person name="Ohkuma M."/>
        </authorList>
    </citation>
    <scope>NUCLEOTIDE SEQUENCE [LARGE SCALE GENOMIC DNA]</scope>
    <source>
        <strain evidence="4">JCM19235</strain>
    </source>
</reference>
<evidence type="ECO:0000313" key="4">
    <source>
        <dbReference type="Proteomes" id="UP000029228"/>
    </source>
</evidence>
<name>A0A090SM26_9VIBR</name>
<evidence type="ECO:0000256" key="2">
    <source>
        <dbReference type="SAM" id="SignalP"/>
    </source>
</evidence>
<dbReference type="Gene3D" id="2.40.160.40">
    <property type="entry name" value="monomeric porin ompg"/>
    <property type="match status" value="1"/>
</dbReference>
<dbReference type="GO" id="GO:0015772">
    <property type="term" value="P:oligosaccharide transport"/>
    <property type="evidence" value="ECO:0007669"/>
    <property type="project" value="TreeGrafter"/>
</dbReference>
<accession>A0A090SM26</accession>
<reference evidence="3 4" key="2">
    <citation type="submission" date="2014-09" db="EMBL/GenBank/DDBJ databases">
        <authorList>
            <consortium name="NBRP consortium"/>
            <person name="Sawabe T."/>
            <person name="Meirelles P."/>
            <person name="Nakanishi M."/>
            <person name="Sayaka M."/>
            <person name="Hattori M."/>
            <person name="Ohkuma M."/>
        </authorList>
    </citation>
    <scope>NUCLEOTIDE SEQUENCE [LARGE SCALE GENOMIC DNA]</scope>
    <source>
        <strain evidence="4">JCM19235</strain>
    </source>
</reference>
<sequence>MSTLNKVTVALVSVFATAAVSAASFDVRTEYKHTSKEHATRVKMGDSIGNFYYSGELKFKGEEGAFLKDLQNNGWELDLGYRFKLNDNWTIQPGMPIEARSKGMTYKPQLRVTYALDSVEGLSLSGRYRYDIRQNNGEDAQNERRHRITANLNYSLNEWRFGLEGNYYKADTDGYILYNNKDTNYELNATARRHFGQWAPYVEFGDVNVDSTTDRRELRSRVGVTYSF</sequence>
<dbReference type="EMBL" id="BBMR01000006">
    <property type="protein sequence ID" value="GAL20432.1"/>
    <property type="molecule type" value="Genomic_DNA"/>
</dbReference>
<evidence type="ECO:0000313" key="3">
    <source>
        <dbReference type="EMBL" id="GAL20432.1"/>
    </source>
</evidence>
<feature type="chain" id="PRO_5001863343" evidence="2">
    <location>
        <begin position="23"/>
        <end position="228"/>
    </location>
</feature>
<dbReference type="OrthoDB" id="5817226at2"/>
<dbReference type="AlphaFoldDB" id="A0A090SM26"/>
<dbReference type="PANTHER" id="PTHR38105:SF5">
    <property type="entry name" value="OUTER MEMBRANE PROTEIN"/>
    <property type="match status" value="1"/>
</dbReference>
<gene>
    <name evidence="3" type="ORF">JCM19235_3434</name>
</gene>
<dbReference type="InterPro" id="IPR009331">
    <property type="entry name" value="Oligogalacturonate-sp_porin"/>
</dbReference>
<keyword evidence="4" id="KW-1185">Reference proteome</keyword>
<dbReference type="PANTHER" id="PTHR38105">
    <property type="entry name" value="OUTER MEMBRANE PROTEIN-RELATED-RELATED"/>
    <property type="match status" value="1"/>
</dbReference>
<proteinExistence type="predicted"/>
<dbReference type="SUPFAM" id="SSF56935">
    <property type="entry name" value="Porins"/>
    <property type="match status" value="1"/>
</dbReference>
<organism evidence="3 4">
    <name type="scientific">Vibrio maritimus</name>
    <dbReference type="NCBI Taxonomy" id="990268"/>
    <lineage>
        <taxon>Bacteria</taxon>
        <taxon>Pseudomonadati</taxon>
        <taxon>Pseudomonadota</taxon>
        <taxon>Gammaproteobacteria</taxon>
        <taxon>Vibrionales</taxon>
        <taxon>Vibrionaceae</taxon>
        <taxon>Vibrio</taxon>
    </lineage>
</organism>
<dbReference type="GO" id="GO:0009279">
    <property type="term" value="C:cell outer membrane"/>
    <property type="evidence" value="ECO:0007669"/>
    <property type="project" value="TreeGrafter"/>
</dbReference>
<protein>
    <submittedName>
        <fullName evidence="3">N-acetylneuraminic acid outer membrane channel protein NanC</fullName>
    </submittedName>
</protein>
<comment type="caution">
    <text evidence="3">The sequence shown here is derived from an EMBL/GenBank/DDBJ whole genome shotgun (WGS) entry which is preliminary data.</text>
</comment>
<dbReference type="GO" id="GO:0015288">
    <property type="term" value="F:porin activity"/>
    <property type="evidence" value="ECO:0007669"/>
    <property type="project" value="TreeGrafter"/>
</dbReference>
<keyword evidence="1 2" id="KW-0732">Signal</keyword>
<evidence type="ECO:0000256" key="1">
    <source>
        <dbReference type="ARBA" id="ARBA00022729"/>
    </source>
</evidence>
<feature type="signal peptide" evidence="2">
    <location>
        <begin position="1"/>
        <end position="22"/>
    </location>
</feature>
<dbReference type="Proteomes" id="UP000029228">
    <property type="component" value="Unassembled WGS sequence"/>
</dbReference>
<dbReference type="Pfam" id="PF06178">
    <property type="entry name" value="KdgM"/>
    <property type="match status" value="1"/>
</dbReference>